<sequence length="93" mass="10434">MEPSRVPGSCGTILSHENPGGGTLPLQGSGSDNRETLQRGGTLQRRPAIRKKDYVRSRIKVLSKLIEDSESNNREWINYNTKQEDEGKGFKDF</sequence>
<evidence type="ECO:0000256" key="1">
    <source>
        <dbReference type="SAM" id="MobiDB-lite"/>
    </source>
</evidence>
<evidence type="ECO:0000313" key="2">
    <source>
        <dbReference type="EMBL" id="CAI9723831.1"/>
    </source>
</evidence>
<accession>A0AA36F319</accession>
<dbReference type="Proteomes" id="UP001162480">
    <property type="component" value="Chromosome 6"/>
</dbReference>
<proteinExistence type="predicted"/>
<reference evidence="2" key="1">
    <citation type="submission" date="2023-08" db="EMBL/GenBank/DDBJ databases">
        <authorList>
            <person name="Alioto T."/>
            <person name="Alioto T."/>
            <person name="Gomez Garrido J."/>
        </authorList>
    </citation>
    <scope>NUCLEOTIDE SEQUENCE</scope>
</reference>
<evidence type="ECO:0000313" key="3">
    <source>
        <dbReference type="Proteomes" id="UP001162480"/>
    </source>
</evidence>
<dbReference type="AlphaFoldDB" id="A0AA36F319"/>
<keyword evidence="3" id="KW-1185">Reference proteome</keyword>
<protein>
    <submittedName>
        <fullName evidence="2">Uncharacterized protein</fullName>
    </submittedName>
</protein>
<organism evidence="2 3">
    <name type="scientific">Octopus vulgaris</name>
    <name type="common">Common octopus</name>
    <dbReference type="NCBI Taxonomy" id="6645"/>
    <lineage>
        <taxon>Eukaryota</taxon>
        <taxon>Metazoa</taxon>
        <taxon>Spiralia</taxon>
        <taxon>Lophotrochozoa</taxon>
        <taxon>Mollusca</taxon>
        <taxon>Cephalopoda</taxon>
        <taxon>Coleoidea</taxon>
        <taxon>Octopodiformes</taxon>
        <taxon>Octopoda</taxon>
        <taxon>Incirrata</taxon>
        <taxon>Octopodidae</taxon>
        <taxon>Octopus</taxon>
    </lineage>
</organism>
<name>A0AA36F319_OCTVU</name>
<dbReference type="EMBL" id="OX597819">
    <property type="protein sequence ID" value="CAI9723831.1"/>
    <property type="molecule type" value="Genomic_DNA"/>
</dbReference>
<feature type="region of interest" description="Disordered" evidence="1">
    <location>
        <begin position="1"/>
        <end position="49"/>
    </location>
</feature>
<gene>
    <name evidence="2" type="ORF">OCTVUL_1B000907</name>
</gene>